<name>S4NL72_9NEOP</name>
<feature type="transmembrane region" description="Helical" evidence="1">
    <location>
        <begin position="30"/>
        <end position="48"/>
    </location>
</feature>
<sequence>MHHQLPSGVIAVKRFICIKKKPAAPLRHCLYIVLYIASHYLFTIYSNLESNKRKFTNLVVYSYICADQLYLYVITTTTRICTPICYMLATVFLPDFT</sequence>
<reference evidence="2" key="1">
    <citation type="journal article" date="2013" name="BMC Genomics">
        <title>Unscrambling butterfly oogenesis.</title>
        <authorList>
            <person name="Carter J.M."/>
            <person name="Baker S.C."/>
            <person name="Pink R."/>
            <person name="Carter D.R."/>
            <person name="Collins A."/>
            <person name="Tomlin J."/>
            <person name="Gibbs M."/>
            <person name="Breuker C.J."/>
        </authorList>
    </citation>
    <scope>NUCLEOTIDE SEQUENCE</scope>
    <source>
        <tissue evidence="2">Ovary</tissue>
    </source>
</reference>
<proteinExistence type="predicted"/>
<keyword evidence="1" id="KW-0812">Transmembrane</keyword>
<evidence type="ECO:0000313" key="2">
    <source>
        <dbReference type="EMBL" id="JAA79471.1"/>
    </source>
</evidence>
<dbReference type="EMBL" id="GAIX01013089">
    <property type="protein sequence ID" value="JAA79471.1"/>
    <property type="molecule type" value="Transcribed_RNA"/>
</dbReference>
<keyword evidence="1" id="KW-0472">Membrane</keyword>
<feature type="transmembrane region" description="Helical" evidence="1">
    <location>
        <begin position="69"/>
        <end position="93"/>
    </location>
</feature>
<feature type="non-terminal residue" evidence="2">
    <location>
        <position position="97"/>
    </location>
</feature>
<accession>S4NL72</accession>
<organism evidence="2">
    <name type="scientific">Pararge aegeria</name>
    <name type="common">speckled wood butterfly</name>
    <dbReference type="NCBI Taxonomy" id="116150"/>
    <lineage>
        <taxon>Eukaryota</taxon>
        <taxon>Metazoa</taxon>
        <taxon>Ecdysozoa</taxon>
        <taxon>Arthropoda</taxon>
        <taxon>Hexapoda</taxon>
        <taxon>Insecta</taxon>
        <taxon>Pterygota</taxon>
        <taxon>Neoptera</taxon>
        <taxon>Endopterygota</taxon>
        <taxon>Lepidoptera</taxon>
        <taxon>Glossata</taxon>
        <taxon>Ditrysia</taxon>
        <taxon>Papilionoidea</taxon>
        <taxon>Nymphalidae</taxon>
        <taxon>Satyrinae</taxon>
        <taxon>Satyrini</taxon>
        <taxon>Parargina</taxon>
        <taxon>Pararge</taxon>
    </lineage>
</organism>
<reference evidence="2" key="2">
    <citation type="submission" date="2013-05" db="EMBL/GenBank/DDBJ databases">
        <authorList>
            <person name="Carter J.-M."/>
            <person name="Baker S.C."/>
            <person name="Pink R."/>
            <person name="Carter D.R.F."/>
            <person name="Collins A."/>
            <person name="Tomlin J."/>
            <person name="Gibbs M."/>
            <person name="Breuker C.J."/>
        </authorList>
    </citation>
    <scope>NUCLEOTIDE SEQUENCE</scope>
    <source>
        <tissue evidence="2">Ovary</tissue>
    </source>
</reference>
<keyword evidence="1" id="KW-1133">Transmembrane helix</keyword>
<protein>
    <submittedName>
        <fullName evidence="2">Uncharacterized protein</fullName>
    </submittedName>
</protein>
<dbReference type="AlphaFoldDB" id="S4NL72"/>
<evidence type="ECO:0000256" key="1">
    <source>
        <dbReference type="SAM" id="Phobius"/>
    </source>
</evidence>